<dbReference type="RefSeq" id="WP_013614903.1">
    <property type="nucleotide sequence ID" value="NC_015161.1"/>
</dbReference>
<sequence length="173" mass="18501">MLSAQDLLVALKLLQEDAPTHSYALLGKTLGLSQAQVQQAYAHLTDARLLRSGSSAPVRAALVNVLVKGVPYFLPAPQRDEQVVRGVATGCSVAPLPGTEASPLVWPTEEGDAEGFAVEPLCPEAVGAARCDQRLHHLLALTDLVRSHRSSLKERSLAAQRLEHAILEPVATY</sequence>
<name>F0RNG8_DEIPM</name>
<dbReference type="Proteomes" id="UP000007718">
    <property type="component" value="Chromosome"/>
</dbReference>
<proteinExistence type="predicted"/>
<protein>
    <submittedName>
        <fullName evidence="1">Uncharacterized protein</fullName>
    </submittedName>
</protein>
<dbReference type="EMBL" id="CP002536">
    <property type="protein sequence ID" value="ADY26294.1"/>
    <property type="molecule type" value="Genomic_DNA"/>
</dbReference>
<dbReference type="AlphaFoldDB" id="F0RNG8"/>
<dbReference type="KEGG" id="dpt:Deipr_1142"/>
<keyword evidence="2" id="KW-1185">Reference proteome</keyword>
<reference evidence="2" key="1">
    <citation type="submission" date="2011-02" db="EMBL/GenBank/DDBJ databases">
        <title>The complete sequence of chromosome of Deinococcus proteolyticus DSM 20540.</title>
        <authorList>
            <consortium name="US DOE Joint Genome Institute (JGI-PGF)"/>
            <person name="Lucas S."/>
            <person name="Copeland A."/>
            <person name="Lapidus A."/>
            <person name="Bruce D."/>
            <person name="Goodwin L."/>
            <person name="Pitluck S."/>
            <person name="Kyrpides N."/>
            <person name="Mavromatis K."/>
            <person name="Pagani I."/>
            <person name="Ivanova N."/>
            <person name="Ovchinnikova G."/>
            <person name="Zeytun A."/>
            <person name="Detter J.C."/>
            <person name="Han C."/>
            <person name="Land M."/>
            <person name="Hauser L."/>
            <person name="Markowitz V."/>
            <person name="Cheng J.-F."/>
            <person name="Hugenholtz P."/>
            <person name="Woyke T."/>
            <person name="Wu D."/>
            <person name="Pukall R."/>
            <person name="Steenblock K."/>
            <person name="Brambilla E."/>
            <person name="Klenk H.-P."/>
            <person name="Eisen J.A."/>
        </authorList>
    </citation>
    <scope>NUCLEOTIDE SEQUENCE [LARGE SCALE GENOMIC DNA]</scope>
    <source>
        <strain evidence="2">ATCC 35074 / DSM 20540 / JCM 6276 / NBRC 101906 / NCIMB 13154 / VKM Ac-1939 / CCM 2703 / MRP</strain>
    </source>
</reference>
<reference evidence="1 2" key="2">
    <citation type="journal article" date="2012" name="Stand. Genomic Sci.">
        <title>Complete genome sequence of the orange-red pigmented, radioresistant Deinococcus proteolyticus type strain (MRP(T)).</title>
        <authorList>
            <person name="Copeland A."/>
            <person name="Zeytun A."/>
            <person name="Yassawong M."/>
            <person name="Nolan M."/>
            <person name="Lucas S."/>
            <person name="Hammon N."/>
            <person name="Deshpande S."/>
            <person name="Cheng J.F."/>
            <person name="Han C."/>
            <person name="Tapia R."/>
            <person name="Goodwin L.A."/>
            <person name="Pitluck S."/>
            <person name="Mavromatis K."/>
            <person name="Liolios K."/>
            <person name="Pagani I."/>
            <person name="Ivanova N."/>
            <person name="Mikhailova N."/>
            <person name="Pati A."/>
            <person name="Chen A."/>
            <person name="Palaniappan K."/>
            <person name="Land M."/>
            <person name="Hauser L."/>
            <person name="Jeffries C.D."/>
            <person name="Brambilla E.M."/>
            <person name="Rohde M."/>
            <person name="Sikorski J."/>
            <person name="Pukall R."/>
            <person name="Goker M."/>
            <person name="Detter J.C."/>
            <person name="Woyke T."/>
            <person name="Bristow J."/>
            <person name="Eisen J.A."/>
            <person name="Markowitz V."/>
            <person name="Hugenholtz P."/>
            <person name="Kyrpides N.C."/>
            <person name="Klenk H.P."/>
            <person name="Lapidus A."/>
        </authorList>
    </citation>
    <scope>NUCLEOTIDE SEQUENCE [LARGE SCALE GENOMIC DNA]</scope>
    <source>
        <strain evidence="2">ATCC 35074 / DSM 20540 / JCM 6276 / NBRC 101906 / NCIMB 13154 / VKM Ac-1939 / CCM 2703 / MRP</strain>
    </source>
</reference>
<dbReference type="OrthoDB" id="194359at2"/>
<accession>F0RNG8</accession>
<gene>
    <name evidence="1" type="ordered locus">Deipr_1142</name>
</gene>
<evidence type="ECO:0000313" key="2">
    <source>
        <dbReference type="Proteomes" id="UP000007718"/>
    </source>
</evidence>
<organism evidence="1 2">
    <name type="scientific">Deinococcus proteolyticus (strain ATCC 35074 / DSM 20540 / JCM 6276 / NBRC 101906 / NCIMB 13154 / VKM Ac-1939 / CCM 2703 / MRP)</name>
    <dbReference type="NCBI Taxonomy" id="693977"/>
    <lineage>
        <taxon>Bacteria</taxon>
        <taxon>Thermotogati</taxon>
        <taxon>Deinococcota</taxon>
        <taxon>Deinococci</taxon>
        <taxon>Deinococcales</taxon>
        <taxon>Deinococcaceae</taxon>
        <taxon>Deinococcus</taxon>
    </lineage>
</organism>
<dbReference type="STRING" id="693977.Deipr_1142"/>
<evidence type="ECO:0000313" key="1">
    <source>
        <dbReference type="EMBL" id="ADY26294.1"/>
    </source>
</evidence>
<dbReference type="HOGENOM" id="CLU_099442_0_0_0"/>